<organism evidence="15 16">
    <name type="scientific">Microbacterium ginsengisoli</name>
    <dbReference type="NCBI Taxonomy" id="400772"/>
    <lineage>
        <taxon>Bacteria</taxon>
        <taxon>Bacillati</taxon>
        <taxon>Actinomycetota</taxon>
        <taxon>Actinomycetes</taxon>
        <taxon>Micrococcales</taxon>
        <taxon>Microbacteriaceae</taxon>
        <taxon>Microbacterium</taxon>
    </lineage>
</organism>
<dbReference type="Gene3D" id="3.30.565.10">
    <property type="entry name" value="Histidine kinase-like ATPase, C-terminal domain"/>
    <property type="match status" value="1"/>
</dbReference>
<dbReference type="InterPro" id="IPR003594">
    <property type="entry name" value="HATPase_dom"/>
</dbReference>
<dbReference type="Gene3D" id="1.10.287.130">
    <property type="match status" value="1"/>
</dbReference>
<feature type="transmembrane region" description="Helical" evidence="13">
    <location>
        <begin position="129"/>
        <end position="159"/>
    </location>
</feature>
<dbReference type="InterPro" id="IPR036890">
    <property type="entry name" value="HATPase_C_sf"/>
</dbReference>
<keyword evidence="7" id="KW-0547">Nucleotide-binding</keyword>
<evidence type="ECO:0000256" key="7">
    <source>
        <dbReference type="ARBA" id="ARBA00022741"/>
    </source>
</evidence>
<dbReference type="Pfam" id="PF00512">
    <property type="entry name" value="HisKA"/>
    <property type="match status" value="1"/>
</dbReference>
<dbReference type="GO" id="GO:0005886">
    <property type="term" value="C:plasma membrane"/>
    <property type="evidence" value="ECO:0007669"/>
    <property type="project" value="UniProtKB-SubCell"/>
</dbReference>
<keyword evidence="11 13" id="KW-0472">Membrane</keyword>
<keyword evidence="9" id="KW-0067">ATP-binding</keyword>
<keyword evidence="6" id="KW-0808">Transferase</keyword>
<feature type="transmembrane region" description="Helical" evidence="13">
    <location>
        <begin position="171"/>
        <end position="195"/>
    </location>
</feature>
<keyword evidence="13" id="KW-0812">Transmembrane</keyword>
<dbReference type="SUPFAM" id="SSF55785">
    <property type="entry name" value="PYP-like sensor domain (PAS domain)"/>
    <property type="match status" value="1"/>
</dbReference>
<feature type="transmembrane region" description="Helical" evidence="13">
    <location>
        <begin position="46"/>
        <end position="66"/>
    </location>
</feature>
<evidence type="ECO:0000256" key="10">
    <source>
        <dbReference type="ARBA" id="ARBA00023012"/>
    </source>
</evidence>
<keyword evidence="13" id="KW-1133">Transmembrane helix</keyword>
<keyword evidence="4" id="KW-1003">Cell membrane</keyword>
<keyword evidence="10" id="KW-0902">Two-component regulatory system</keyword>
<dbReference type="EC" id="2.7.13.3" evidence="3"/>
<evidence type="ECO:0000256" key="3">
    <source>
        <dbReference type="ARBA" id="ARBA00012438"/>
    </source>
</evidence>
<dbReference type="InterPro" id="IPR005467">
    <property type="entry name" value="His_kinase_dom"/>
</dbReference>
<evidence type="ECO:0000259" key="14">
    <source>
        <dbReference type="PROSITE" id="PS50109"/>
    </source>
</evidence>
<dbReference type="SMART" id="SM00388">
    <property type="entry name" value="HisKA"/>
    <property type="match status" value="1"/>
</dbReference>
<dbReference type="Gene3D" id="3.30.450.20">
    <property type="entry name" value="PAS domain"/>
    <property type="match status" value="1"/>
</dbReference>
<dbReference type="CDD" id="cd00075">
    <property type="entry name" value="HATPase"/>
    <property type="match status" value="1"/>
</dbReference>
<feature type="region of interest" description="Disordered" evidence="12">
    <location>
        <begin position="574"/>
        <end position="600"/>
    </location>
</feature>
<evidence type="ECO:0000256" key="1">
    <source>
        <dbReference type="ARBA" id="ARBA00000085"/>
    </source>
</evidence>
<keyword evidence="5" id="KW-0597">Phosphoprotein</keyword>
<dbReference type="PRINTS" id="PR00344">
    <property type="entry name" value="BCTRLSENSOR"/>
</dbReference>
<comment type="subcellular location">
    <subcellularLocation>
        <location evidence="2">Cell membrane</location>
    </subcellularLocation>
</comment>
<evidence type="ECO:0000256" key="11">
    <source>
        <dbReference type="ARBA" id="ARBA00023136"/>
    </source>
</evidence>
<evidence type="ECO:0000256" key="2">
    <source>
        <dbReference type="ARBA" id="ARBA00004236"/>
    </source>
</evidence>
<dbReference type="SMART" id="SM00387">
    <property type="entry name" value="HATPase_c"/>
    <property type="match status" value="1"/>
</dbReference>
<dbReference type="Pfam" id="PF02518">
    <property type="entry name" value="HATPase_c"/>
    <property type="match status" value="1"/>
</dbReference>
<dbReference type="InterPro" id="IPR004358">
    <property type="entry name" value="Sig_transdc_His_kin-like_C"/>
</dbReference>
<evidence type="ECO:0000313" key="16">
    <source>
        <dbReference type="Proteomes" id="UP000257479"/>
    </source>
</evidence>
<dbReference type="PANTHER" id="PTHR43047:SF72">
    <property type="entry name" value="OSMOSENSING HISTIDINE PROTEIN KINASE SLN1"/>
    <property type="match status" value="1"/>
</dbReference>
<evidence type="ECO:0000256" key="4">
    <source>
        <dbReference type="ARBA" id="ARBA00022475"/>
    </source>
</evidence>
<gene>
    <name evidence="15" type="ORF">DCP95_14385</name>
</gene>
<dbReference type="EMBL" id="DMNG01000253">
    <property type="protein sequence ID" value="HAN25735.1"/>
    <property type="molecule type" value="Genomic_DNA"/>
</dbReference>
<dbReference type="AlphaFoldDB" id="A0A3C1KGG8"/>
<dbReference type="GO" id="GO:0005524">
    <property type="term" value="F:ATP binding"/>
    <property type="evidence" value="ECO:0007669"/>
    <property type="project" value="UniProtKB-KW"/>
</dbReference>
<name>A0A3C1KGG8_9MICO</name>
<evidence type="ECO:0000256" key="8">
    <source>
        <dbReference type="ARBA" id="ARBA00022777"/>
    </source>
</evidence>
<comment type="catalytic activity">
    <reaction evidence="1">
        <text>ATP + protein L-histidine = ADP + protein N-phospho-L-histidine.</text>
        <dbReference type="EC" id="2.7.13.3"/>
    </reaction>
</comment>
<reference evidence="15 16" key="1">
    <citation type="journal article" date="2018" name="Nat. Biotechnol.">
        <title>A standardized bacterial taxonomy based on genome phylogeny substantially revises the tree of life.</title>
        <authorList>
            <person name="Parks D.H."/>
            <person name="Chuvochina M."/>
            <person name="Waite D.W."/>
            <person name="Rinke C."/>
            <person name="Skarshewski A."/>
            <person name="Chaumeil P.A."/>
            <person name="Hugenholtz P."/>
        </authorList>
    </citation>
    <scope>NUCLEOTIDE SEQUENCE [LARGE SCALE GENOMIC DNA]</scope>
    <source>
        <strain evidence="15">UBA9152</strain>
    </source>
</reference>
<dbReference type="Proteomes" id="UP000257479">
    <property type="component" value="Unassembled WGS sequence"/>
</dbReference>
<dbReference type="InterPro" id="IPR003661">
    <property type="entry name" value="HisK_dim/P_dom"/>
</dbReference>
<dbReference type="GO" id="GO:0000155">
    <property type="term" value="F:phosphorelay sensor kinase activity"/>
    <property type="evidence" value="ECO:0007669"/>
    <property type="project" value="InterPro"/>
</dbReference>
<evidence type="ECO:0000256" key="9">
    <source>
        <dbReference type="ARBA" id="ARBA00022840"/>
    </source>
</evidence>
<evidence type="ECO:0000256" key="6">
    <source>
        <dbReference type="ARBA" id="ARBA00022679"/>
    </source>
</evidence>
<dbReference type="PROSITE" id="PS50109">
    <property type="entry name" value="HIS_KIN"/>
    <property type="match status" value="1"/>
</dbReference>
<evidence type="ECO:0000256" key="5">
    <source>
        <dbReference type="ARBA" id="ARBA00022553"/>
    </source>
</evidence>
<dbReference type="FunFam" id="3.30.565.10:FF:000023">
    <property type="entry name" value="PAS domain-containing sensor histidine kinase"/>
    <property type="match status" value="1"/>
</dbReference>
<dbReference type="SUPFAM" id="SSF55874">
    <property type="entry name" value="ATPase domain of HSP90 chaperone/DNA topoisomerase II/histidine kinase"/>
    <property type="match status" value="1"/>
</dbReference>
<protein>
    <recommendedName>
        <fullName evidence="3">histidine kinase</fullName>
        <ecNumber evidence="3">2.7.13.3</ecNumber>
    </recommendedName>
</protein>
<dbReference type="GO" id="GO:0009927">
    <property type="term" value="F:histidine phosphotransfer kinase activity"/>
    <property type="evidence" value="ECO:0007669"/>
    <property type="project" value="TreeGrafter"/>
</dbReference>
<evidence type="ECO:0000256" key="13">
    <source>
        <dbReference type="SAM" id="Phobius"/>
    </source>
</evidence>
<evidence type="ECO:0000256" key="12">
    <source>
        <dbReference type="SAM" id="MobiDB-lite"/>
    </source>
</evidence>
<sequence>MPSTGAGEGSTPPGSQANDVLQVILHRAVTMFSLPPLLESARARTVIVLQTTLFAAIGLLALWTFLFPLPGDVGLFAVGLVLLFGATCATFIVPWGSLNAWASLALPLLDIVAIYVMRQAAPTAGIGGMLVLPVIWLSVFFGATGYLVSLVSVVGLFVILPTIDARQTLGFATITTPLVFLIVATLSLVGARQLAAQRRLFSRQRDAMSITLQRSLRQEVLLAEVLDTIDFGVLRLGADGSITVANEAHDRLQRAARVADSATPSGTASVYAADGATPLDAHDIPFARAARGEVFDNQVVWFGAPGSRRRALSVSVRRTFAADGADSGAVIVSRDVTSELTALRARDSLVASVSHELRTPLTSIIGYLELAIDDPDVPAHARGSLEVAERNAERLLGIVSDILTASSRSEMSADLTVAQQDIDVAEMLRASGVAYRPSAAERGIEIEIDEIAHVRAYADPLRMRQVLDNLVSNAVKYNRDGGTVSLAATSDGLSTWLTVTDTGIGMSRDALGRLFERFFRADASRTGGTGLGLSIARDLVRAHGGDITVESTPGIGSVFTVRLPASAEALDSPAPADLTELAQRSPRAAEVGSVWKERGA</sequence>
<dbReference type="CDD" id="cd00082">
    <property type="entry name" value="HisKA"/>
    <property type="match status" value="1"/>
</dbReference>
<evidence type="ECO:0000313" key="15">
    <source>
        <dbReference type="EMBL" id="HAN25735.1"/>
    </source>
</evidence>
<keyword evidence="8 15" id="KW-0418">Kinase</keyword>
<feature type="transmembrane region" description="Helical" evidence="13">
    <location>
        <begin position="73"/>
        <end position="92"/>
    </location>
</feature>
<feature type="domain" description="Histidine kinase" evidence="14">
    <location>
        <begin position="352"/>
        <end position="567"/>
    </location>
</feature>
<dbReference type="InterPro" id="IPR035965">
    <property type="entry name" value="PAS-like_dom_sf"/>
</dbReference>
<dbReference type="SUPFAM" id="SSF47384">
    <property type="entry name" value="Homodimeric domain of signal transducing histidine kinase"/>
    <property type="match status" value="1"/>
</dbReference>
<dbReference type="PANTHER" id="PTHR43047">
    <property type="entry name" value="TWO-COMPONENT HISTIDINE PROTEIN KINASE"/>
    <property type="match status" value="1"/>
</dbReference>
<proteinExistence type="predicted"/>
<accession>A0A3C1KGG8</accession>
<comment type="caution">
    <text evidence="15">The sequence shown here is derived from an EMBL/GenBank/DDBJ whole genome shotgun (WGS) entry which is preliminary data.</text>
</comment>
<dbReference type="InterPro" id="IPR036097">
    <property type="entry name" value="HisK_dim/P_sf"/>
</dbReference>